<dbReference type="EMBL" id="LT629973">
    <property type="protein sequence ID" value="SEH82611.1"/>
    <property type="molecule type" value="Genomic_DNA"/>
</dbReference>
<name>A0A1C7PDP2_9BACT</name>
<dbReference type="Proteomes" id="UP000176204">
    <property type="component" value="Chromosome I"/>
</dbReference>
<feature type="compositionally biased region" description="Low complexity" evidence="1">
    <location>
        <begin position="38"/>
        <end position="48"/>
    </location>
</feature>
<evidence type="ECO:0000313" key="3">
    <source>
        <dbReference type="Proteomes" id="UP000176204"/>
    </source>
</evidence>
<dbReference type="STRING" id="1679444.PYTT_1032"/>
<proteinExistence type="predicted"/>
<sequence length="69" mass="8052">MNGTLLILTGILCLTSCARTDGIFWTPDETQNRISAMQQLHTRQQQQERTLETRQQKLKQTQAKTRQTY</sequence>
<gene>
    <name evidence="2" type="ORF">PYTT_1032</name>
</gene>
<dbReference type="RefSeq" id="WP_067773399.1">
    <property type="nucleotide sequence ID" value="NZ_JACVVN010000007.1"/>
</dbReference>
<dbReference type="AlphaFoldDB" id="A0A1C7PDP2"/>
<feature type="compositionally biased region" description="Polar residues" evidence="1">
    <location>
        <begin position="58"/>
        <end position="69"/>
    </location>
</feature>
<accession>A0A1C7PDP2</accession>
<dbReference type="KEGG" id="agl:PYTT_1032"/>
<reference evidence="3" key="1">
    <citation type="submission" date="2016-09" db="EMBL/GenBank/DDBJ databases">
        <authorList>
            <person name="Koehorst J."/>
        </authorList>
    </citation>
    <scope>NUCLEOTIDE SEQUENCE [LARGE SCALE GENOMIC DNA]</scope>
</reference>
<evidence type="ECO:0000256" key="1">
    <source>
        <dbReference type="SAM" id="MobiDB-lite"/>
    </source>
</evidence>
<keyword evidence="3" id="KW-1185">Reference proteome</keyword>
<organism evidence="2 3">
    <name type="scientific">Akkermansia glycaniphila</name>
    <dbReference type="NCBI Taxonomy" id="1679444"/>
    <lineage>
        <taxon>Bacteria</taxon>
        <taxon>Pseudomonadati</taxon>
        <taxon>Verrucomicrobiota</taxon>
        <taxon>Verrucomicrobiia</taxon>
        <taxon>Verrucomicrobiales</taxon>
        <taxon>Akkermansiaceae</taxon>
        <taxon>Akkermansia</taxon>
    </lineage>
</organism>
<evidence type="ECO:0000313" key="2">
    <source>
        <dbReference type="EMBL" id="SEH82611.1"/>
    </source>
</evidence>
<feature type="region of interest" description="Disordered" evidence="1">
    <location>
        <begin position="38"/>
        <end position="69"/>
    </location>
</feature>
<protein>
    <submittedName>
        <fullName evidence="2">Uncharacterized protein</fullName>
    </submittedName>
</protein>